<dbReference type="PIRSF" id="PIRSF005096">
    <property type="entry name" value="GALM"/>
    <property type="match status" value="1"/>
</dbReference>
<dbReference type="GO" id="GO:0006006">
    <property type="term" value="P:glucose metabolic process"/>
    <property type="evidence" value="ECO:0007669"/>
    <property type="project" value="TreeGrafter"/>
</dbReference>
<dbReference type="PANTHER" id="PTHR10091:SF0">
    <property type="entry name" value="GALACTOSE MUTAROTASE"/>
    <property type="match status" value="1"/>
</dbReference>
<evidence type="ECO:0000256" key="4">
    <source>
        <dbReference type="ARBA" id="ARBA00013185"/>
    </source>
</evidence>
<dbReference type="PROSITE" id="PS00545">
    <property type="entry name" value="ALDOSE_1_EPIMERASE"/>
    <property type="match status" value="1"/>
</dbReference>
<evidence type="ECO:0000256" key="3">
    <source>
        <dbReference type="ARBA" id="ARBA00006206"/>
    </source>
</evidence>
<feature type="binding site" evidence="11">
    <location>
        <begin position="188"/>
        <end position="190"/>
    </location>
    <ligand>
        <name>beta-D-galactose</name>
        <dbReference type="ChEBI" id="CHEBI:27667"/>
    </ligand>
</feature>
<dbReference type="Proteomes" id="UP000319908">
    <property type="component" value="Unassembled WGS sequence"/>
</dbReference>
<feature type="binding site" evidence="10">
    <location>
        <position position="256"/>
    </location>
    <ligand>
        <name>beta-D-galactose</name>
        <dbReference type="ChEBI" id="CHEBI:27667"/>
    </ligand>
</feature>
<gene>
    <name evidence="12" type="primary">mro_1</name>
    <name evidence="12" type="ORF">Poly21_23250</name>
</gene>
<keyword evidence="6 8" id="KW-0413">Isomerase</keyword>
<organism evidence="12 13">
    <name type="scientific">Allorhodopirellula heiligendammensis</name>
    <dbReference type="NCBI Taxonomy" id="2714739"/>
    <lineage>
        <taxon>Bacteria</taxon>
        <taxon>Pseudomonadati</taxon>
        <taxon>Planctomycetota</taxon>
        <taxon>Planctomycetia</taxon>
        <taxon>Pirellulales</taxon>
        <taxon>Pirellulaceae</taxon>
        <taxon>Allorhodopirellula</taxon>
    </lineage>
</organism>
<dbReference type="InterPro" id="IPR018052">
    <property type="entry name" value="Ald1_epimerase_CS"/>
</dbReference>
<feature type="active site" description="Proton acceptor" evidence="9">
    <location>
        <position position="318"/>
    </location>
</feature>
<accession>A0A5C6BSB7</accession>
<evidence type="ECO:0000256" key="9">
    <source>
        <dbReference type="PIRSR" id="PIRSR005096-1"/>
    </source>
</evidence>
<dbReference type="CDD" id="cd09019">
    <property type="entry name" value="galactose_mutarotase_like"/>
    <property type="match status" value="1"/>
</dbReference>
<dbReference type="GO" id="GO:0005737">
    <property type="term" value="C:cytoplasm"/>
    <property type="evidence" value="ECO:0007669"/>
    <property type="project" value="TreeGrafter"/>
</dbReference>
<dbReference type="InterPro" id="IPR014718">
    <property type="entry name" value="GH-type_carb-bd"/>
</dbReference>
<dbReference type="OrthoDB" id="9779408at2"/>
<comment type="similarity">
    <text evidence="3 8">Belongs to the aldose epimerase family.</text>
</comment>
<dbReference type="GO" id="GO:0033499">
    <property type="term" value="P:galactose catabolic process via UDP-galactose, Leloir pathway"/>
    <property type="evidence" value="ECO:0007669"/>
    <property type="project" value="TreeGrafter"/>
</dbReference>
<dbReference type="InterPro" id="IPR047215">
    <property type="entry name" value="Galactose_mutarotase-like"/>
</dbReference>
<keyword evidence="13" id="KW-1185">Reference proteome</keyword>
<reference evidence="12 13" key="1">
    <citation type="journal article" date="2020" name="Antonie Van Leeuwenhoek">
        <title>Rhodopirellula heiligendammensis sp. nov., Rhodopirellula pilleata sp. nov., and Rhodopirellula solitaria sp. nov. isolated from natural or artificial marine surfaces in Northern Germany and California, USA, and emended description of the genus Rhodopirellula.</title>
        <authorList>
            <person name="Kallscheuer N."/>
            <person name="Wiegand S."/>
            <person name="Jogler M."/>
            <person name="Boedeker C."/>
            <person name="Peeters S.H."/>
            <person name="Rast P."/>
            <person name="Heuer A."/>
            <person name="Jetten M.S.M."/>
            <person name="Rohde M."/>
            <person name="Jogler C."/>
        </authorList>
    </citation>
    <scope>NUCLEOTIDE SEQUENCE [LARGE SCALE GENOMIC DNA]</scope>
    <source>
        <strain evidence="12 13">Poly21</strain>
    </source>
</reference>
<dbReference type="InterPro" id="IPR011013">
    <property type="entry name" value="Gal_mutarotase_sf_dom"/>
</dbReference>
<dbReference type="PANTHER" id="PTHR10091">
    <property type="entry name" value="ALDOSE-1-EPIMERASE"/>
    <property type="match status" value="1"/>
</dbReference>
<dbReference type="EC" id="5.1.3.3" evidence="4 8"/>
<evidence type="ECO:0000256" key="2">
    <source>
        <dbReference type="ARBA" id="ARBA00005028"/>
    </source>
</evidence>
<feature type="binding site" evidence="11">
    <location>
        <begin position="80"/>
        <end position="81"/>
    </location>
    <ligand>
        <name>beta-D-galactose</name>
        <dbReference type="ChEBI" id="CHEBI:27667"/>
    </ligand>
</feature>
<comment type="catalytic activity">
    <reaction evidence="1 8">
        <text>alpha-D-glucose = beta-D-glucose</text>
        <dbReference type="Rhea" id="RHEA:10264"/>
        <dbReference type="ChEBI" id="CHEBI:15903"/>
        <dbReference type="ChEBI" id="CHEBI:17925"/>
        <dbReference type="EC" id="5.1.3.3"/>
    </reaction>
</comment>
<dbReference type="GO" id="GO:0030246">
    <property type="term" value="F:carbohydrate binding"/>
    <property type="evidence" value="ECO:0007669"/>
    <property type="project" value="InterPro"/>
</dbReference>
<evidence type="ECO:0000256" key="5">
    <source>
        <dbReference type="ARBA" id="ARBA00014165"/>
    </source>
</evidence>
<evidence type="ECO:0000256" key="10">
    <source>
        <dbReference type="PIRSR" id="PIRSR005096-2"/>
    </source>
</evidence>
<evidence type="ECO:0000256" key="7">
    <source>
        <dbReference type="ARBA" id="ARBA00023277"/>
    </source>
</evidence>
<name>A0A5C6BSB7_9BACT</name>
<dbReference type="Gene3D" id="2.70.98.10">
    <property type="match status" value="1"/>
</dbReference>
<dbReference type="NCBIfam" id="NF008277">
    <property type="entry name" value="PRK11055.1"/>
    <property type="match status" value="1"/>
</dbReference>
<feature type="active site" description="Proton donor" evidence="9">
    <location>
        <position position="188"/>
    </location>
</feature>
<protein>
    <recommendedName>
        <fullName evidence="5 8">Aldose 1-epimerase</fullName>
        <ecNumber evidence="4 8">5.1.3.3</ecNumber>
    </recommendedName>
</protein>
<evidence type="ECO:0000313" key="12">
    <source>
        <dbReference type="EMBL" id="TWU15133.1"/>
    </source>
</evidence>
<proteinExistence type="inferred from homology"/>
<evidence type="ECO:0000256" key="8">
    <source>
        <dbReference type="PIRNR" id="PIRNR005096"/>
    </source>
</evidence>
<dbReference type="InterPro" id="IPR015443">
    <property type="entry name" value="Aldose_1-epimerase"/>
</dbReference>
<dbReference type="GO" id="GO:0004034">
    <property type="term" value="F:aldose 1-epimerase activity"/>
    <property type="evidence" value="ECO:0007669"/>
    <property type="project" value="UniProtKB-EC"/>
</dbReference>
<dbReference type="RefSeq" id="WP_146407077.1">
    <property type="nucleotide sequence ID" value="NZ_SJPU01000002.1"/>
</dbReference>
<keyword evidence="7 8" id="KW-0119">Carbohydrate metabolism</keyword>
<evidence type="ECO:0000256" key="1">
    <source>
        <dbReference type="ARBA" id="ARBA00001614"/>
    </source>
</evidence>
<comment type="caution">
    <text evidence="12">The sequence shown here is derived from an EMBL/GenBank/DDBJ whole genome shotgun (WGS) entry which is preliminary data.</text>
</comment>
<comment type="pathway">
    <text evidence="2 8">Carbohydrate metabolism; hexose metabolism.</text>
</comment>
<evidence type="ECO:0000256" key="11">
    <source>
        <dbReference type="PIRSR" id="PIRSR005096-3"/>
    </source>
</evidence>
<evidence type="ECO:0000256" key="6">
    <source>
        <dbReference type="ARBA" id="ARBA00023235"/>
    </source>
</evidence>
<dbReference type="EMBL" id="SJPU01000002">
    <property type="protein sequence ID" value="TWU15133.1"/>
    <property type="molecule type" value="Genomic_DNA"/>
</dbReference>
<dbReference type="SUPFAM" id="SSF74650">
    <property type="entry name" value="Galactose mutarotase-like"/>
    <property type="match status" value="1"/>
</dbReference>
<dbReference type="AlphaFoldDB" id="A0A5C6BSB7"/>
<dbReference type="InterPro" id="IPR008183">
    <property type="entry name" value="Aldose_1/G6P_1-epimerase"/>
</dbReference>
<dbReference type="Pfam" id="PF01263">
    <property type="entry name" value="Aldose_epim"/>
    <property type="match status" value="1"/>
</dbReference>
<dbReference type="UniPathway" id="UPA00242"/>
<sequence length="352" mass="38354">MTISTTPFGQTSDGSPVTKITLTNRHGNRVSLMSWGASLFEVEVPDRAGKRANVNLVFDSLEPYLGKHPGFGSTIGRFCNRLAYGKFTIDGEPYQVTVNSGKHCLHGGAVNFSHRNWSTELIPGDPAASETDARADRVRYTLVSPDGDEGFPGELTVTTEYRWNDDNELAITYTASTTAVTPINLTNHSYWNLGGVDSGTALDHVAIVHADEVLQVDDDLIPTGTLVNVTGTPFDFREPTAFAKRIASLAATKGYDHCYVIAGESGELRPTARVTDPGSGRVLEIETTQPGVQLYTANHLRGNESSNDHGPHDAFCLETQHFPDSPNHANFPSTLLRPDEDFQEITVLRFSC</sequence>
<evidence type="ECO:0000313" key="13">
    <source>
        <dbReference type="Proteomes" id="UP000319908"/>
    </source>
</evidence>